<evidence type="ECO:0000256" key="3">
    <source>
        <dbReference type="ARBA" id="ARBA00022553"/>
    </source>
</evidence>
<sequence>MSTRSDVDRSPLFGVPRRLVSLIWLPIVLALLFLTPGQGVAPAWLWAGLVPAVGGWLLFALRRELSPPATVLTSVFLAGGGIVLLAGSDGWTTSAAFPMMAVFVAAMRLPYRAALLVDVPLIAVTTIVVGPYGSVWDVLLVVAALTAMVLFGFGRRDARRRAEEHEKALVADARAREEHARAEAIADRARVARDVHDVLAHSLSALAVQLQGARLMALRDGAAPDTVAQIERAQRLASDGITEARRAVRALREGPGPVDVAGELRELGRAHPGATVDVDEGLRLGAREGETVLRTAQEALSNARKHAPGAPVTVSLRQDGDGAELEVVDVAGAPPPPGDGAGSGLTGMAERAALVGAELETGPTPDGWRVRLLLPAHGRIAP</sequence>
<dbReference type="Gene3D" id="3.30.565.10">
    <property type="entry name" value="Histidine kinase-like ATPase, C-terminal domain"/>
    <property type="match status" value="1"/>
</dbReference>
<organism evidence="11 12">
    <name type="scientific">Pseudonocardia spirodelae</name>
    <dbReference type="NCBI Taxonomy" id="3133431"/>
    <lineage>
        <taxon>Bacteria</taxon>
        <taxon>Bacillati</taxon>
        <taxon>Actinomycetota</taxon>
        <taxon>Actinomycetes</taxon>
        <taxon>Pseudonocardiales</taxon>
        <taxon>Pseudonocardiaceae</taxon>
        <taxon>Pseudonocardia</taxon>
    </lineage>
</organism>
<comment type="catalytic activity">
    <reaction evidence="1">
        <text>ATP + protein L-histidine = ADP + protein N-phospho-L-histidine.</text>
        <dbReference type="EC" id="2.7.13.3"/>
    </reaction>
</comment>
<dbReference type="CDD" id="cd16917">
    <property type="entry name" value="HATPase_UhpB-NarQ-NarX-like"/>
    <property type="match status" value="1"/>
</dbReference>
<dbReference type="InterPro" id="IPR036890">
    <property type="entry name" value="HATPase_C_sf"/>
</dbReference>
<dbReference type="SUPFAM" id="SSF55874">
    <property type="entry name" value="ATPase domain of HSP90 chaperone/DNA topoisomerase II/histidine kinase"/>
    <property type="match status" value="1"/>
</dbReference>
<evidence type="ECO:0000313" key="11">
    <source>
        <dbReference type="EMBL" id="MEJ8281527.1"/>
    </source>
</evidence>
<dbReference type="Pfam" id="PF07730">
    <property type="entry name" value="HisKA_3"/>
    <property type="match status" value="1"/>
</dbReference>
<gene>
    <name evidence="11" type="ORF">WJX68_21510</name>
</gene>
<dbReference type="GO" id="GO:0016301">
    <property type="term" value="F:kinase activity"/>
    <property type="evidence" value="ECO:0007669"/>
    <property type="project" value="UniProtKB-KW"/>
</dbReference>
<keyword evidence="4" id="KW-0808">Transferase</keyword>
<dbReference type="InterPro" id="IPR011712">
    <property type="entry name" value="Sig_transdc_His_kin_sub3_dim/P"/>
</dbReference>
<dbReference type="PANTHER" id="PTHR24421">
    <property type="entry name" value="NITRATE/NITRITE SENSOR PROTEIN NARX-RELATED"/>
    <property type="match status" value="1"/>
</dbReference>
<feature type="transmembrane region" description="Helical" evidence="9">
    <location>
        <begin position="68"/>
        <end position="85"/>
    </location>
</feature>
<keyword evidence="9" id="KW-0812">Transmembrane</keyword>
<evidence type="ECO:0000256" key="2">
    <source>
        <dbReference type="ARBA" id="ARBA00012438"/>
    </source>
</evidence>
<keyword evidence="5" id="KW-0547">Nucleotide-binding</keyword>
<feature type="domain" description="Signal transduction histidine kinase subgroup 3 dimerisation and phosphoacceptor" evidence="10">
    <location>
        <begin position="188"/>
        <end position="254"/>
    </location>
</feature>
<evidence type="ECO:0000256" key="9">
    <source>
        <dbReference type="SAM" id="Phobius"/>
    </source>
</evidence>
<keyword evidence="7" id="KW-0067">ATP-binding</keyword>
<dbReference type="PANTHER" id="PTHR24421:SF10">
    <property type="entry name" value="NITRATE_NITRITE SENSOR PROTEIN NARQ"/>
    <property type="match status" value="1"/>
</dbReference>
<keyword evidence="6 11" id="KW-0418">Kinase</keyword>
<keyword evidence="9" id="KW-0472">Membrane</keyword>
<dbReference type="EMBL" id="JBBJUP010000020">
    <property type="protein sequence ID" value="MEJ8281527.1"/>
    <property type="molecule type" value="Genomic_DNA"/>
</dbReference>
<evidence type="ECO:0000256" key="6">
    <source>
        <dbReference type="ARBA" id="ARBA00022777"/>
    </source>
</evidence>
<keyword evidence="3" id="KW-0597">Phosphoprotein</keyword>
<name>A0ABU8TC47_9PSEU</name>
<reference evidence="11 12" key="1">
    <citation type="submission" date="2024-03" db="EMBL/GenBank/DDBJ databases">
        <title>Draft genome sequence of Pseudonocardia sp. DW16-2.</title>
        <authorList>
            <person name="Duangmal K."/>
        </authorList>
    </citation>
    <scope>NUCLEOTIDE SEQUENCE [LARGE SCALE GENOMIC DNA]</scope>
    <source>
        <strain evidence="11 12">DW16-2</strain>
    </source>
</reference>
<keyword evidence="8" id="KW-0902">Two-component regulatory system</keyword>
<evidence type="ECO:0000313" key="12">
    <source>
        <dbReference type="Proteomes" id="UP001364211"/>
    </source>
</evidence>
<accession>A0ABU8TC47</accession>
<dbReference type="InterPro" id="IPR050482">
    <property type="entry name" value="Sensor_HK_TwoCompSys"/>
</dbReference>
<dbReference type="EC" id="2.7.13.3" evidence="2"/>
<evidence type="ECO:0000256" key="1">
    <source>
        <dbReference type="ARBA" id="ARBA00000085"/>
    </source>
</evidence>
<comment type="caution">
    <text evidence="11">The sequence shown here is derived from an EMBL/GenBank/DDBJ whole genome shotgun (WGS) entry which is preliminary data.</text>
</comment>
<dbReference type="Proteomes" id="UP001364211">
    <property type="component" value="Unassembled WGS sequence"/>
</dbReference>
<dbReference type="RefSeq" id="WP_340293956.1">
    <property type="nucleotide sequence ID" value="NZ_JBBJUP010000020.1"/>
</dbReference>
<evidence type="ECO:0000259" key="10">
    <source>
        <dbReference type="Pfam" id="PF07730"/>
    </source>
</evidence>
<evidence type="ECO:0000256" key="4">
    <source>
        <dbReference type="ARBA" id="ARBA00022679"/>
    </source>
</evidence>
<keyword evidence="12" id="KW-1185">Reference proteome</keyword>
<evidence type="ECO:0000256" key="5">
    <source>
        <dbReference type="ARBA" id="ARBA00022741"/>
    </source>
</evidence>
<evidence type="ECO:0000256" key="8">
    <source>
        <dbReference type="ARBA" id="ARBA00023012"/>
    </source>
</evidence>
<keyword evidence="9" id="KW-1133">Transmembrane helix</keyword>
<feature type="transmembrane region" description="Helical" evidence="9">
    <location>
        <begin position="19"/>
        <end position="37"/>
    </location>
</feature>
<dbReference type="Gene3D" id="1.20.5.1930">
    <property type="match status" value="1"/>
</dbReference>
<feature type="transmembrane region" description="Helical" evidence="9">
    <location>
        <begin position="138"/>
        <end position="154"/>
    </location>
</feature>
<feature type="transmembrane region" description="Helical" evidence="9">
    <location>
        <begin position="114"/>
        <end position="132"/>
    </location>
</feature>
<evidence type="ECO:0000256" key="7">
    <source>
        <dbReference type="ARBA" id="ARBA00022840"/>
    </source>
</evidence>
<protein>
    <recommendedName>
        <fullName evidence="2">histidine kinase</fullName>
        <ecNumber evidence="2">2.7.13.3</ecNumber>
    </recommendedName>
</protein>
<proteinExistence type="predicted"/>